<proteinExistence type="predicted"/>
<dbReference type="AlphaFoldDB" id="A0A9W6B5R8"/>
<keyword evidence="1" id="KW-0472">Membrane</keyword>
<keyword evidence="1" id="KW-0812">Transmembrane</keyword>
<dbReference type="Proteomes" id="UP001143545">
    <property type="component" value="Unassembled WGS sequence"/>
</dbReference>
<dbReference type="RefSeq" id="WP_281754865.1">
    <property type="nucleotide sequence ID" value="NZ_BRVP01000014.1"/>
</dbReference>
<gene>
    <name evidence="2" type="ORF">NBRC110019_21880</name>
</gene>
<evidence type="ECO:0000313" key="2">
    <source>
        <dbReference type="EMBL" id="GLB53148.1"/>
    </source>
</evidence>
<feature type="transmembrane region" description="Helical" evidence="1">
    <location>
        <begin position="6"/>
        <end position="25"/>
    </location>
</feature>
<evidence type="ECO:0000256" key="1">
    <source>
        <dbReference type="SAM" id="Phobius"/>
    </source>
</evidence>
<reference evidence="2" key="1">
    <citation type="submission" date="2022-07" db="EMBL/GenBank/DDBJ databases">
        <title>Taxonomy of Novel Oxalotrophic and Methylotrophic Bacteria.</title>
        <authorList>
            <person name="Sahin N."/>
            <person name="Tani A."/>
        </authorList>
    </citation>
    <scope>NUCLEOTIDE SEQUENCE</scope>
    <source>
        <strain evidence="2">AM327</strain>
    </source>
</reference>
<keyword evidence="1" id="KW-1133">Transmembrane helix</keyword>
<sequence length="154" mass="17614">MSNNVTVLGILFLGIFIGPILYLALRERKKSKGFTNQIKQIASQYNLSGCIPEEVGHLVFLIDKENRRGLVFDHHSGAENYLEFDKKHEASLSASYENETLEDGKSIISKIILTLKNANISKQFYAFDETYPNQLHCKHIVEQAKNMVYQIHKL</sequence>
<accession>A0A9W6B5R8</accession>
<comment type="caution">
    <text evidence="2">The sequence shown here is derived from an EMBL/GenBank/DDBJ whole genome shotgun (WGS) entry which is preliminary data.</text>
</comment>
<name>A0A9W6B5R8_9FLAO</name>
<organism evidence="2 3">
    <name type="scientific">Neptunitalea chrysea</name>
    <dbReference type="NCBI Taxonomy" id="1647581"/>
    <lineage>
        <taxon>Bacteria</taxon>
        <taxon>Pseudomonadati</taxon>
        <taxon>Bacteroidota</taxon>
        <taxon>Flavobacteriia</taxon>
        <taxon>Flavobacteriales</taxon>
        <taxon>Flavobacteriaceae</taxon>
        <taxon>Neptunitalea</taxon>
    </lineage>
</organism>
<protein>
    <submittedName>
        <fullName evidence="2">Uncharacterized protein</fullName>
    </submittedName>
</protein>
<evidence type="ECO:0000313" key="3">
    <source>
        <dbReference type="Proteomes" id="UP001143545"/>
    </source>
</evidence>
<dbReference type="EMBL" id="BRVP01000014">
    <property type="protein sequence ID" value="GLB53148.1"/>
    <property type="molecule type" value="Genomic_DNA"/>
</dbReference>
<keyword evidence="3" id="KW-1185">Reference proteome</keyword>